<dbReference type="EMBL" id="AONC01000011">
    <property type="protein sequence ID" value="EXJ16463.1"/>
    <property type="molecule type" value="Genomic_DNA"/>
</dbReference>
<gene>
    <name evidence="2" type="ORF">D779_0195</name>
</gene>
<name>W9VA38_9GAMM</name>
<reference evidence="2 3" key="1">
    <citation type="submission" date="2012-11" db="EMBL/GenBank/DDBJ databases">
        <title>Genome assembly of Thiorhodococcus sp. AK35.</title>
        <authorList>
            <person name="Nupur N."/>
            <person name="Khatri I."/>
            <person name="Subramanian S."/>
            <person name="Pinnaka A."/>
        </authorList>
    </citation>
    <scope>NUCLEOTIDE SEQUENCE [LARGE SCALE GENOMIC DNA]</scope>
    <source>
        <strain evidence="2 3">AK35</strain>
    </source>
</reference>
<accession>W9VA38</accession>
<sequence>MRRGSGKRGGRNYGAMEPAIAPSSAAGERTDPFRSRPYLLCLPC</sequence>
<evidence type="ECO:0000313" key="2">
    <source>
        <dbReference type="EMBL" id="EXJ16463.1"/>
    </source>
</evidence>
<feature type="compositionally biased region" description="Basic residues" evidence="1">
    <location>
        <begin position="1"/>
        <end position="10"/>
    </location>
</feature>
<proteinExistence type="predicted"/>
<organism evidence="2 3">
    <name type="scientific">Imhoffiella purpurea</name>
    <dbReference type="NCBI Taxonomy" id="1249627"/>
    <lineage>
        <taxon>Bacteria</taxon>
        <taxon>Pseudomonadati</taxon>
        <taxon>Pseudomonadota</taxon>
        <taxon>Gammaproteobacteria</taxon>
        <taxon>Chromatiales</taxon>
        <taxon>Chromatiaceae</taxon>
        <taxon>Imhoffiella</taxon>
    </lineage>
</organism>
<evidence type="ECO:0000313" key="3">
    <source>
        <dbReference type="Proteomes" id="UP000019460"/>
    </source>
</evidence>
<dbReference type="Proteomes" id="UP000019460">
    <property type="component" value="Unassembled WGS sequence"/>
</dbReference>
<evidence type="ECO:0000256" key="1">
    <source>
        <dbReference type="SAM" id="MobiDB-lite"/>
    </source>
</evidence>
<comment type="caution">
    <text evidence="2">The sequence shown here is derived from an EMBL/GenBank/DDBJ whole genome shotgun (WGS) entry which is preliminary data.</text>
</comment>
<feature type="region of interest" description="Disordered" evidence="1">
    <location>
        <begin position="1"/>
        <end position="31"/>
    </location>
</feature>
<keyword evidence="3" id="KW-1185">Reference proteome</keyword>
<protein>
    <submittedName>
        <fullName evidence="2">Uncharacterized protein</fullName>
    </submittedName>
</protein>
<dbReference type="AlphaFoldDB" id="W9VA38"/>